<dbReference type="EMBL" id="JAWDJX010000031">
    <property type="protein sequence ID" value="KAK3050569.1"/>
    <property type="molecule type" value="Genomic_DNA"/>
</dbReference>
<keyword evidence="2" id="KW-1185">Reference proteome</keyword>
<evidence type="ECO:0000313" key="2">
    <source>
        <dbReference type="Proteomes" id="UP001271007"/>
    </source>
</evidence>
<dbReference type="Proteomes" id="UP001271007">
    <property type="component" value="Unassembled WGS sequence"/>
</dbReference>
<proteinExistence type="predicted"/>
<accession>A0AAJ0DI11</accession>
<comment type="caution">
    <text evidence="1">The sequence shown here is derived from an EMBL/GenBank/DDBJ whole genome shotgun (WGS) entry which is preliminary data.</text>
</comment>
<evidence type="ECO:0000313" key="1">
    <source>
        <dbReference type="EMBL" id="KAK3050569.1"/>
    </source>
</evidence>
<protein>
    <submittedName>
        <fullName evidence="1">Uncharacterized protein</fullName>
    </submittedName>
</protein>
<gene>
    <name evidence="1" type="ORF">LTR09_008209</name>
</gene>
<dbReference type="AlphaFoldDB" id="A0AAJ0DI11"/>
<sequence length="155" mass="17389">MLQLLKPGGWLQWIELDVNQASRLLRGDPSIPISNAVQEADELIAGPALKYGFYKSELANIFRKTGFQSVTRELTSTDRLPELRSAAWQMSQLPFELLFAKIAKAEGKSEEYIAERIGQIRSEVKAGGVYYRYDIHVYLRSEGAMKCSISSNGEA</sequence>
<reference evidence="1" key="1">
    <citation type="submission" date="2023-04" db="EMBL/GenBank/DDBJ databases">
        <title>Black Yeasts Isolated from many extreme environments.</title>
        <authorList>
            <person name="Coleine C."/>
            <person name="Stajich J.E."/>
            <person name="Selbmann L."/>
        </authorList>
    </citation>
    <scope>NUCLEOTIDE SEQUENCE</scope>
    <source>
        <strain evidence="1">CCFEE 5312</strain>
    </source>
</reference>
<name>A0AAJ0DI11_9PEZI</name>
<organism evidence="1 2">
    <name type="scientific">Extremus antarcticus</name>
    <dbReference type="NCBI Taxonomy" id="702011"/>
    <lineage>
        <taxon>Eukaryota</taxon>
        <taxon>Fungi</taxon>
        <taxon>Dikarya</taxon>
        <taxon>Ascomycota</taxon>
        <taxon>Pezizomycotina</taxon>
        <taxon>Dothideomycetes</taxon>
        <taxon>Dothideomycetidae</taxon>
        <taxon>Mycosphaerellales</taxon>
        <taxon>Extremaceae</taxon>
        <taxon>Extremus</taxon>
    </lineage>
</organism>